<keyword evidence="2" id="KW-1185">Reference proteome</keyword>
<dbReference type="AlphaFoldDB" id="A0A5C3QFA2"/>
<sequence length="208" mass="23680">MDKRSNKGYRQLYHHAFEDPFKLVQAAWSWYERWRPRYILDFLVAVHKLRPDALYSGIITVEQTFFCTLVDQALVLAQQAVIAGRFEHEALAHLNEISDFIQAVVCMPDDFGGWYLRVALGGRNARSIYDGVSAIANLADFSTIENSVYFTEKTLASLTRMARKLWEKMRGTPDDLGSGPCYRVGCEQPSLGRYLPSQYQAVSLRGSI</sequence>
<evidence type="ECO:0000313" key="2">
    <source>
        <dbReference type="Proteomes" id="UP000305067"/>
    </source>
</evidence>
<proteinExistence type="predicted"/>
<name>A0A5C3QFA2_9AGAR</name>
<dbReference type="Proteomes" id="UP000305067">
    <property type="component" value="Unassembled WGS sequence"/>
</dbReference>
<organism evidence="1 2">
    <name type="scientific">Pterulicium gracile</name>
    <dbReference type="NCBI Taxonomy" id="1884261"/>
    <lineage>
        <taxon>Eukaryota</taxon>
        <taxon>Fungi</taxon>
        <taxon>Dikarya</taxon>
        <taxon>Basidiomycota</taxon>
        <taxon>Agaricomycotina</taxon>
        <taxon>Agaricomycetes</taxon>
        <taxon>Agaricomycetidae</taxon>
        <taxon>Agaricales</taxon>
        <taxon>Pleurotineae</taxon>
        <taxon>Pterulaceae</taxon>
        <taxon>Pterulicium</taxon>
    </lineage>
</organism>
<evidence type="ECO:0000313" key="1">
    <source>
        <dbReference type="EMBL" id="TFK98808.1"/>
    </source>
</evidence>
<protein>
    <submittedName>
        <fullName evidence="1">Uncharacterized protein</fullName>
    </submittedName>
</protein>
<accession>A0A5C3QFA2</accession>
<dbReference type="EMBL" id="ML178837">
    <property type="protein sequence ID" value="TFK98808.1"/>
    <property type="molecule type" value="Genomic_DNA"/>
</dbReference>
<gene>
    <name evidence="1" type="ORF">BDV98DRAFT_606584</name>
</gene>
<reference evidence="1 2" key="1">
    <citation type="journal article" date="2019" name="Nat. Ecol. Evol.">
        <title>Megaphylogeny resolves global patterns of mushroom evolution.</title>
        <authorList>
            <person name="Varga T."/>
            <person name="Krizsan K."/>
            <person name="Foldi C."/>
            <person name="Dima B."/>
            <person name="Sanchez-Garcia M."/>
            <person name="Sanchez-Ramirez S."/>
            <person name="Szollosi G.J."/>
            <person name="Szarkandi J.G."/>
            <person name="Papp V."/>
            <person name="Albert L."/>
            <person name="Andreopoulos W."/>
            <person name="Angelini C."/>
            <person name="Antonin V."/>
            <person name="Barry K.W."/>
            <person name="Bougher N.L."/>
            <person name="Buchanan P."/>
            <person name="Buyck B."/>
            <person name="Bense V."/>
            <person name="Catcheside P."/>
            <person name="Chovatia M."/>
            <person name="Cooper J."/>
            <person name="Damon W."/>
            <person name="Desjardin D."/>
            <person name="Finy P."/>
            <person name="Geml J."/>
            <person name="Haridas S."/>
            <person name="Hughes K."/>
            <person name="Justo A."/>
            <person name="Karasinski D."/>
            <person name="Kautmanova I."/>
            <person name="Kiss B."/>
            <person name="Kocsube S."/>
            <person name="Kotiranta H."/>
            <person name="LaButti K.M."/>
            <person name="Lechner B.E."/>
            <person name="Liimatainen K."/>
            <person name="Lipzen A."/>
            <person name="Lukacs Z."/>
            <person name="Mihaltcheva S."/>
            <person name="Morgado L.N."/>
            <person name="Niskanen T."/>
            <person name="Noordeloos M.E."/>
            <person name="Ohm R.A."/>
            <person name="Ortiz-Santana B."/>
            <person name="Ovrebo C."/>
            <person name="Racz N."/>
            <person name="Riley R."/>
            <person name="Savchenko A."/>
            <person name="Shiryaev A."/>
            <person name="Soop K."/>
            <person name="Spirin V."/>
            <person name="Szebenyi C."/>
            <person name="Tomsovsky M."/>
            <person name="Tulloss R.E."/>
            <person name="Uehling J."/>
            <person name="Grigoriev I.V."/>
            <person name="Vagvolgyi C."/>
            <person name="Papp T."/>
            <person name="Martin F.M."/>
            <person name="Miettinen O."/>
            <person name="Hibbett D.S."/>
            <person name="Nagy L.G."/>
        </authorList>
    </citation>
    <scope>NUCLEOTIDE SEQUENCE [LARGE SCALE GENOMIC DNA]</scope>
    <source>
        <strain evidence="1 2">CBS 309.79</strain>
    </source>
</reference>